<comment type="caution">
    <text evidence="2">The sequence shown here is derived from an EMBL/GenBank/DDBJ whole genome shotgun (WGS) entry which is preliminary data.</text>
</comment>
<gene>
    <name evidence="2" type="ORF">EL18_02092</name>
</gene>
<evidence type="ECO:0000313" key="2">
    <source>
        <dbReference type="EMBL" id="KFB11050.1"/>
    </source>
</evidence>
<dbReference type="Proteomes" id="UP000053675">
    <property type="component" value="Unassembled WGS sequence"/>
</dbReference>
<protein>
    <submittedName>
        <fullName evidence="2">Uncharacterized protein</fullName>
    </submittedName>
</protein>
<feature type="region of interest" description="Disordered" evidence="1">
    <location>
        <begin position="90"/>
        <end position="119"/>
    </location>
</feature>
<dbReference type="AlphaFoldDB" id="A0A084UDL4"/>
<dbReference type="RefSeq" id="WP_036482550.1">
    <property type="nucleotide sequence ID" value="NZ_JMQM01000001.1"/>
</dbReference>
<feature type="compositionally biased region" description="Basic and acidic residues" evidence="1">
    <location>
        <begin position="90"/>
        <end position="100"/>
    </location>
</feature>
<dbReference type="PATRIC" id="fig|472175.3.peg.2091"/>
<proteinExistence type="predicted"/>
<accession>A0A084UDL4</accession>
<dbReference type="EMBL" id="JMQM01000001">
    <property type="protein sequence ID" value="KFB11050.1"/>
    <property type="molecule type" value="Genomic_DNA"/>
</dbReference>
<dbReference type="STRING" id="472175.EL18_02092"/>
<name>A0A084UDL4_9HYPH</name>
<keyword evidence="3" id="KW-1185">Reference proteome</keyword>
<sequence>MSEDAFEIFWANYPRRVAKGNARKAFEKAIKKTTLCQMLKAIAEYQAHKPAWMDFKHPATWLNSEGWEDEWEPQRPNNLLSASNSILQRLERESEHERQKTISQSDSGDASFLPSTEWH</sequence>
<reference evidence="2 3" key="1">
    <citation type="submission" date="2014-05" db="EMBL/GenBank/DDBJ databases">
        <title>Draft Genome Sequence of Nitratireductor basaltis Strain UMTGB225, A Marine Bacterium Isolated from Green Barrel Tunicate.</title>
        <authorList>
            <person name="Gan H.Y."/>
        </authorList>
    </citation>
    <scope>NUCLEOTIDE SEQUENCE [LARGE SCALE GENOMIC DNA]</scope>
    <source>
        <strain evidence="2 3">UMTGB225</strain>
    </source>
</reference>
<evidence type="ECO:0000313" key="3">
    <source>
        <dbReference type="Proteomes" id="UP000053675"/>
    </source>
</evidence>
<evidence type="ECO:0000256" key="1">
    <source>
        <dbReference type="SAM" id="MobiDB-lite"/>
    </source>
</evidence>
<dbReference type="OrthoDB" id="7211084at2"/>
<organism evidence="2 3">
    <name type="scientific">Nitratireductor basaltis</name>
    <dbReference type="NCBI Taxonomy" id="472175"/>
    <lineage>
        <taxon>Bacteria</taxon>
        <taxon>Pseudomonadati</taxon>
        <taxon>Pseudomonadota</taxon>
        <taxon>Alphaproteobacteria</taxon>
        <taxon>Hyphomicrobiales</taxon>
        <taxon>Phyllobacteriaceae</taxon>
        <taxon>Nitratireductor</taxon>
    </lineage>
</organism>